<comment type="caution">
    <text evidence="1">The sequence shown here is derived from an EMBL/GenBank/DDBJ whole genome shotgun (WGS) entry which is preliminary data.</text>
</comment>
<dbReference type="EMBL" id="PPEG02000006">
    <property type="protein sequence ID" value="PWN60525.1"/>
    <property type="molecule type" value="Genomic_DNA"/>
</dbReference>
<dbReference type="Proteomes" id="UP000236413">
    <property type="component" value="Unassembled WGS sequence"/>
</dbReference>
<evidence type="ECO:0000313" key="1">
    <source>
        <dbReference type="EMBL" id="PWN60525.1"/>
    </source>
</evidence>
<reference evidence="1 2" key="1">
    <citation type="submission" date="2018-04" db="EMBL/GenBank/DDBJ databases">
        <title>Chryseobacterium oncorhynchi 701B-08T from rainbow trout, and Chryseobacterium viscerum 687B-08T from diseased fish.</title>
        <authorList>
            <person name="Jeong J.-J."/>
            <person name="Lee Y.J."/>
            <person name="Pathiraja D."/>
            <person name="Park B."/>
            <person name="Choi I.-G."/>
            <person name="Kim K.D."/>
        </authorList>
    </citation>
    <scope>NUCLEOTIDE SEQUENCE [LARGE SCALE GENOMIC DNA]</scope>
    <source>
        <strain evidence="1 2">687B-08</strain>
    </source>
</reference>
<gene>
    <name evidence="1" type="ORF">C1634_016420</name>
</gene>
<sequence>MIDLSMIHMIQNLYYTGNEQFPPTSTSLSRSFGCSKVYYYSGYPPHYTFPMVSFLNTLDVLLIQPFQNLNKKPCF</sequence>
<dbReference type="RefSeq" id="WP_103233165.1">
    <property type="nucleotide sequence ID" value="NZ_PPEG02000006.1"/>
</dbReference>
<name>A0A316WG77_9FLAO</name>
<accession>A0A316WG77</accession>
<dbReference type="AlphaFoldDB" id="A0A316WG77"/>
<protein>
    <submittedName>
        <fullName evidence="1">Uncharacterized protein</fullName>
    </submittedName>
</protein>
<organism evidence="1 2">
    <name type="scientific">Chryseobacterium viscerum</name>
    <dbReference type="NCBI Taxonomy" id="1037377"/>
    <lineage>
        <taxon>Bacteria</taxon>
        <taxon>Pseudomonadati</taxon>
        <taxon>Bacteroidota</taxon>
        <taxon>Flavobacteriia</taxon>
        <taxon>Flavobacteriales</taxon>
        <taxon>Weeksellaceae</taxon>
        <taxon>Chryseobacterium group</taxon>
        <taxon>Chryseobacterium</taxon>
    </lineage>
</organism>
<evidence type="ECO:0000313" key="2">
    <source>
        <dbReference type="Proteomes" id="UP000236413"/>
    </source>
</evidence>
<proteinExistence type="predicted"/>